<name>A0ABR5TPC0_9BACL</name>
<dbReference type="Proteomes" id="UP000070467">
    <property type="component" value="Unassembled WGS sequence"/>
</dbReference>
<keyword evidence="2" id="KW-1185">Reference proteome</keyword>
<proteinExistence type="predicted"/>
<dbReference type="EMBL" id="LSDB01000021">
    <property type="protein sequence ID" value="KXB58108.1"/>
    <property type="molecule type" value="Genomic_DNA"/>
</dbReference>
<comment type="caution">
    <text evidence="1">The sequence shown here is derived from an EMBL/GenBank/DDBJ whole genome shotgun (WGS) entry which is preliminary data.</text>
</comment>
<gene>
    <name evidence="1" type="ORF">HMPREF1871_00618</name>
</gene>
<reference evidence="1 2" key="1">
    <citation type="submission" date="2016-01" db="EMBL/GenBank/DDBJ databases">
        <authorList>
            <person name="Mitreva M."/>
            <person name="Pepin K.H."/>
            <person name="Mihindukulasuriya K.A."/>
            <person name="Fulton R."/>
            <person name="Fronick C."/>
            <person name="O'Laughlin M."/>
            <person name="Miner T."/>
            <person name="Herter B."/>
            <person name="Rosa B.A."/>
            <person name="Cordes M."/>
            <person name="Tomlinson C."/>
            <person name="Wollam A."/>
            <person name="Palsikar V.B."/>
            <person name="Mardis E.R."/>
            <person name="Wilson R.K."/>
        </authorList>
    </citation>
    <scope>NUCLEOTIDE SEQUENCE [LARGE SCALE GENOMIC DNA]</scope>
    <source>
        <strain evidence="1 2">KA00071</strain>
    </source>
</reference>
<sequence length="68" mass="8055">MSTPVMCRPQKVRSKSNDWKVGIFMAKHSFEFKKKVALEYSDDKGGTKYFSESRAFYLLFFNIFMKNL</sequence>
<organism evidence="1 2">
    <name type="scientific">Gemelliphila asaccharolytica</name>
    <dbReference type="NCBI Taxonomy" id="502393"/>
    <lineage>
        <taxon>Bacteria</taxon>
        <taxon>Bacillati</taxon>
        <taxon>Bacillota</taxon>
        <taxon>Bacilli</taxon>
        <taxon>Bacillales</taxon>
        <taxon>Gemellaceae</taxon>
        <taxon>Gemelliphila</taxon>
    </lineage>
</organism>
<protein>
    <submittedName>
        <fullName evidence="1">Bombesin-like protein</fullName>
    </submittedName>
</protein>
<evidence type="ECO:0000313" key="2">
    <source>
        <dbReference type="Proteomes" id="UP000070467"/>
    </source>
</evidence>
<evidence type="ECO:0000313" key="1">
    <source>
        <dbReference type="EMBL" id="KXB58108.1"/>
    </source>
</evidence>
<accession>A0ABR5TPC0</accession>